<organism evidence="1 2">
    <name type="scientific">Pseudoalteromonas denitrificans DSM 6059</name>
    <dbReference type="NCBI Taxonomy" id="1123010"/>
    <lineage>
        <taxon>Bacteria</taxon>
        <taxon>Pseudomonadati</taxon>
        <taxon>Pseudomonadota</taxon>
        <taxon>Gammaproteobacteria</taxon>
        <taxon>Alteromonadales</taxon>
        <taxon>Pseudoalteromonadaceae</taxon>
        <taxon>Pseudoalteromonas</taxon>
    </lineage>
</organism>
<dbReference type="EMBL" id="FOLO01000015">
    <property type="protein sequence ID" value="SFC69690.1"/>
    <property type="molecule type" value="Genomic_DNA"/>
</dbReference>
<protein>
    <submittedName>
        <fullName evidence="1">Uncharacterized protein</fullName>
    </submittedName>
</protein>
<sequence>MLLNGNRFLLIDNPLFSTRQFCYFVTEHKSTIIGTGEDTRKLLKMMYDHLIEDYCYCNFEDELSISQMTDYLDKYHHLSGVFICDDIYLNAKPSIKRVIKSLHNNIYLVNGDSINNFNISRLQNTQVLDNNYLSAQENKIGKLSNSPFLSCLPLPTK</sequence>
<dbReference type="AlphaFoldDB" id="A0A1I1LJM9"/>
<evidence type="ECO:0000313" key="1">
    <source>
        <dbReference type="EMBL" id="SFC69690.1"/>
    </source>
</evidence>
<accession>A0A1I1LJM9</accession>
<gene>
    <name evidence="1" type="ORF">SAMN02745724_02315</name>
</gene>
<dbReference type="STRING" id="1123010.SAMN02745724_02315"/>
<proteinExistence type="predicted"/>
<dbReference type="RefSeq" id="WP_091983821.1">
    <property type="nucleotide sequence ID" value="NZ_FOLO01000015.1"/>
</dbReference>
<dbReference type="OrthoDB" id="6301382at2"/>
<keyword evidence="2" id="KW-1185">Reference proteome</keyword>
<evidence type="ECO:0000313" key="2">
    <source>
        <dbReference type="Proteomes" id="UP000198862"/>
    </source>
</evidence>
<reference evidence="1 2" key="1">
    <citation type="submission" date="2016-10" db="EMBL/GenBank/DDBJ databases">
        <authorList>
            <person name="de Groot N.N."/>
        </authorList>
    </citation>
    <scope>NUCLEOTIDE SEQUENCE [LARGE SCALE GENOMIC DNA]</scope>
    <source>
        <strain evidence="1 2">DSM 6059</strain>
    </source>
</reference>
<dbReference type="Proteomes" id="UP000198862">
    <property type="component" value="Unassembled WGS sequence"/>
</dbReference>
<name>A0A1I1LJM9_9GAMM</name>